<evidence type="ECO:0000256" key="1">
    <source>
        <dbReference type="SAM" id="Phobius"/>
    </source>
</evidence>
<evidence type="ECO:0000259" key="2">
    <source>
        <dbReference type="Pfam" id="PF01579"/>
    </source>
</evidence>
<proteinExistence type="predicted"/>
<organism evidence="3 4">
    <name type="scientific">Caenorhabditis remanei</name>
    <name type="common">Caenorhabditis vulgaris</name>
    <dbReference type="NCBI Taxonomy" id="31234"/>
    <lineage>
        <taxon>Eukaryota</taxon>
        <taxon>Metazoa</taxon>
        <taxon>Ecdysozoa</taxon>
        <taxon>Nematoda</taxon>
        <taxon>Chromadorea</taxon>
        <taxon>Rhabditida</taxon>
        <taxon>Rhabditina</taxon>
        <taxon>Rhabditomorpha</taxon>
        <taxon>Rhabditoidea</taxon>
        <taxon>Rhabditidae</taxon>
        <taxon>Peloderinae</taxon>
        <taxon>Caenorhabditis</taxon>
    </lineage>
</organism>
<dbReference type="InterPro" id="IPR016638">
    <property type="entry name" value="UPF0376"/>
</dbReference>
<protein>
    <recommendedName>
        <fullName evidence="2">T20D4.11-like domain-containing protein</fullName>
    </recommendedName>
</protein>
<keyword evidence="1" id="KW-1133">Transmembrane helix</keyword>
<accession>A0A6A5GJG4</accession>
<sequence length="198" mass="22714">MRQKCSNMLLGITCAMCICIALLVFIVALIYLSIFVIIGQSEQTVTGCSRMDQIRGMKCAPKIEELSLNFEKLDQGYSNPDRFKNISETCVFALECIEPIKCKTISLEYKFVKLSCAVFDQAANKYNGCLKKLQNRFYLGYAPCLRPLLSTEELENFEVCKMYEMYRDCLRVEVKENCGSEMMVQDLIGDIMELHECF</sequence>
<dbReference type="Pfam" id="PF01579">
    <property type="entry name" value="DUF19"/>
    <property type="match status" value="1"/>
</dbReference>
<feature type="transmembrane region" description="Helical" evidence="1">
    <location>
        <begin position="12"/>
        <end position="38"/>
    </location>
</feature>
<reference evidence="3 4" key="1">
    <citation type="submission" date="2019-12" db="EMBL/GenBank/DDBJ databases">
        <title>Chromosome-level assembly of the Caenorhabditis remanei genome.</title>
        <authorList>
            <person name="Teterina A.A."/>
            <person name="Willis J.H."/>
            <person name="Phillips P.C."/>
        </authorList>
    </citation>
    <scope>NUCLEOTIDE SEQUENCE [LARGE SCALE GENOMIC DNA]</scope>
    <source>
        <strain evidence="3 4">PX506</strain>
        <tissue evidence="3">Whole organism</tissue>
    </source>
</reference>
<dbReference type="RefSeq" id="XP_003105283.2">
    <property type="nucleotide sequence ID" value="XM_003105235.2"/>
</dbReference>
<evidence type="ECO:0000313" key="4">
    <source>
        <dbReference type="Proteomes" id="UP000483820"/>
    </source>
</evidence>
<feature type="domain" description="T20D4.11-like" evidence="2">
    <location>
        <begin position="48"/>
        <end position="183"/>
    </location>
</feature>
<dbReference type="CTD" id="9816479"/>
<name>A0A6A5GJG4_CAERE</name>
<dbReference type="GeneID" id="9816479"/>
<keyword evidence="1" id="KW-0472">Membrane</keyword>
<evidence type="ECO:0000313" key="3">
    <source>
        <dbReference type="EMBL" id="KAF1755427.1"/>
    </source>
</evidence>
<comment type="caution">
    <text evidence="3">The sequence shown here is derived from an EMBL/GenBank/DDBJ whole genome shotgun (WGS) entry which is preliminary data.</text>
</comment>
<keyword evidence="1" id="KW-0812">Transmembrane</keyword>
<dbReference type="Proteomes" id="UP000483820">
    <property type="component" value="Chromosome V"/>
</dbReference>
<dbReference type="PANTHER" id="PTHR31897">
    <property type="entry name" value="PROTEIN CBG17011-RELATED"/>
    <property type="match status" value="1"/>
</dbReference>
<gene>
    <name evidence="3" type="ORF">GCK72_021996</name>
</gene>
<dbReference type="AlphaFoldDB" id="A0A6A5GJG4"/>
<dbReference type="PANTHER" id="PTHR31897:SF11">
    <property type="entry name" value="DUF19 DOMAIN-CONTAINING PROTEIN"/>
    <property type="match status" value="1"/>
</dbReference>
<dbReference type="InterPro" id="IPR002542">
    <property type="entry name" value="T20D4.11-like_dom"/>
</dbReference>
<dbReference type="PIRSF" id="PIRSF015697">
    <property type="entry name" value="UCP015697"/>
    <property type="match status" value="1"/>
</dbReference>
<dbReference type="KEGG" id="crq:GCK72_021996"/>
<dbReference type="EMBL" id="WUAV01000005">
    <property type="protein sequence ID" value="KAF1755427.1"/>
    <property type="molecule type" value="Genomic_DNA"/>
</dbReference>